<keyword evidence="2" id="KW-0812">Transmembrane</keyword>
<proteinExistence type="predicted"/>
<dbReference type="EMBL" id="JAGTTL010000017">
    <property type="protein sequence ID" value="KAK6309752.1"/>
    <property type="molecule type" value="Genomic_DNA"/>
</dbReference>
<keyword evidence="2" id="KW-0472">Membrane</keyword>
<evidence type="ECO:0000313" key="3">
    <source>
        <dbReference type="EMBL" id="KAK6309752.1"/>
    </source>
</evidence>
<organism evidence="3 4">
    <name type="scientific">Coregonus suidteri</name>
    <dbReference type="NCBI Taxonomy" id="861788"/>
    <lineage>
        <taxon>Eukaryota</taxon>
        <taxon>Metazoa</taxon>
        <taxon>Chordata</taxon>
        <taxon>Craniata</taxon>
        <taxon>Vertebrata</taxon>
        <taxon>Euteleostomi</taxon>
        <taxon>Actinopterygii</taxon>
        <taxon>Neopterygii</taxon>
        <taxon>Teleostei</taxon>
        <taxon>Protacanthopterygii</taxon>
        <taxon>Salmoniformes</taxon>
        <taxon>Salmonidae</taxon>
        <taxon>Coregoninae</taxon>
        <taxon>Coregonus</taxon>
    </lineage>
</organism>
<dbReference type="Proteomes" id="UP001356427">
    <property type="component" value="Unassembled WGS sequence"/>
</dbReference>
<keyword evidence="4" id="KW-1185">Reference proteome</keyword>
<evidence type="ECO:0000313" key="4">
    <source>
        <dbReference type="Proteomes" id="UP001356427"/>
    </source>
</evidence>
<sequence>MHVQRVLKPVRRRVTMFTLNVQWLCLNHTCNGTSVMLRCDGGNPVNVNMTWSRNGNKLPGQTNLLLFGMELWQIVLILSGGGGPLLIITIITLVWVYRSRLEEEEEMRLAPLTQPTRQASLHHQQRAQSRPRPQNRAASQATPNFGPQV</sequence>
<feature type="compositionally biased region" description="Polar residues" evidence="1">
    <location>
        <begin position="113"/>
        <end position="149"/>
    </location>
</feature>
<keyword evidence="2" id="KW-1133">Transmembrane helix</keyword>
<comment type="caution">
    <text evidence="3">The sequence shown here is derived from an EMBL/GenBank/DDBJ whole genome shotgun (WGS) entry which is preliminary data.</text>
</comment>
<dbReference type="AlphaFoldDB" id="A0AAN8LD30"/>
<gene>
    <name evidence="3" type="ORF">J4Q44_G00196330</name>
</gene>
<reference evidence="3 4" key="1">
    <citation type="submission" date="2021-04" db="EMBL/GenBank/DDBJ databases">
        <authorList>
            <person name="De Guttry C."/>
            <person name="Zahm M."/>
            <person name="Klopp C."/>
            <person name="Cabau C."/>
            <person name="Louis A."/>
            <person name="Berthelot C."/>
            <person name="Parey E."/>
            <person name="Roest Crollius H."/>
            <person name="Montfort J."/>
            <person name="Robinson-Rechavi M."/>
            <person name="Bucao C."/>
            <person name="Bouchez O."/>
            <person name="Gislard M."/>
            <person name="Lluch J."/>
            <person name="Milhes M."/>
            <person name="Lampietro C."/>
            <person name="Lopez Roques C."/>
            <person name="Donnadieu C."/>
            <person name="Braasch I."/>
            <person name="Desvignes T."/>
            <person name="Postlethwait J."/>
            <person name="Bobe J."/>
            <person name="Wedekind C."/>
            <person name="Guiguen Y."/>
        </authorList>
    </citation>
    <scope>NUCLEOTIDE SEQUENCE [LARGE SCALE GENOMIC DNA]</scope>
    <source>
        <strain evidence="3">Cs_M1</strain>
        <tissue evidence="3">Blood</tissue>
    </source>
</reference>
<evidence type="ECO:0000256" key="2">
    <source>
        <dbReference type="SAM" id="Phobius"/>
    </source>
</evidence>
<name>A0AAN8LD30_9TELE</name>
<protein>
    <submittedName>
        <fullName evidence="3">Uncharacterized protein</fullName>
    </submittedName>
</protein>
<accession>A0AAN8LD30</accession>
<evidence type="ECO:0000256" key="1">
    <source>
        <dbReference type="SAM" id="MobiDB-lite"/>
    </source>
</evidence>
<feature type="region of interest" description="Disordered" evidence="1">
    <location>
        <begin position="107"/>
        <end position="149"/>
    </location>
</feature>
<feature type="transmembrane region" description="Helical" evidence="2">
    <location>
        <begin position="71"/>
        <end position="97"/>
    </location>
</feature>